<dbReference type="InterPro" id="IPR011991">
    <property type="entry name" value="ArsR-like_HTH"/>
</dbReference>
<evidence type="ECO:0000313" key="2">
    <source>
        <dbReference type="EMBL" id="OKY77650.1"/>
    </source>
</evidence>
<evidence type="ECO:0000313" key="3">
    <source>
        <dbReference type="Proteomes" id="UP000185744"/>
    </source>
</evidence>
<name>A0A1Q6DTF1_METT1</name>
<feature type="domain" description="4-vinyl reductase 4VR" evidence="1">
    <location>
        <begin position="181"/>
        <end position="243"/>
    </location>
</feature>
<dbReference type="SUPFAM" id="SSF46785">
    <property type="entry name" value="Winged helix' DNA-binding domain"/>
    <property type="match status" value="1"/>
</dbReference>
<organism evidence="2 3">
    <name type="scientific">Methanohalarchaeum thermophilum</name>
    <dbReference type="NCBI Taxonomy" id="1903181"/>
    <lineage>
        <taxon>Archaea</taxon>
        <taxon>Methanobacteriati</taxon>
        <taxon>Methanobacteriota</taxon>
        <taxon>Methanonatronarchaeia</taxon>
        <taxon>Methanonatronarchaeales</taxon>
        <taxon>Methanonatronarchaeaceae</taxon>
        <taxon>Candidatus Methanohalarchaeum</taxon>
    </lineage>
</organism>
<dbReference type="InterPro" id="IPR001845">
    <property type="entry name" value="HTH_ArsR_DNA-bd_dom"/>
</dbReference>
<dbReference type="AlphaFoldDB" id="A0A1Q6DTF1"/>
<dbReference type="InParanoid" id="A0A1Q6DTF1"/>
<dbReference type="Gene3D" id="3.30.1380.20">
    <property type="entry name" value="Trafficking protein particle complex subunit 3"/>
    <property type="match status" value="1"/>
</dbReference>
<dbReference type="STRING" id="1903181.BTN85_0118"/>
<dbReference type="InterPro" id="IPR024096">
    <property type="entry name" value="NO_sig/Golgi_transp_ligand-bd"/>
</dbReference>
<comment type="caution">
    <text evidence="2">The sequence shown here is derived from an EMBL/GenBank/DDBJ whole genome shotgun (WGS) entry which is preliminary data.</text>
</comment>
<reference evidence="2" key="1">
    <citation type="submission" date="2016-12" db="EMBL/GenBank/DDBJ databases">
        <title>Discovery of methanogenic haloarchaea.</title>
        <authorList>
            <person name="Sorokin D.Y."/>
            <person name="Makarova K.S."/>
            <person name="Abbas B."/>
            <person name="Ferrer M."/>
            <person name="Golyshin P.N."/>
        </authorList>
    </citation>
    <scope>NUCLEOTIDE SEQUENCE [LARGE SCALE GENOMIC DNA]</scope>
    <source>
        <strain evidence="2">HMET1</strain>
    </source>
</reference>
<sequence length="245" mass="28332">MKKEKKPKIYSTENGAVTVKSPTKLSILSLLEERERTGREIRENIDRSKSTISVHLSDLEKRNLIKEKQHEQDKRKKIYSPKFTFLGESKIPFDEHYEKILNNFNKASGNKYEFLKTLFHTIRYGLSSFGFDIKPALKEMGHDIGEKIAEDMQAKDMNQVLIEIKEFWDKNGLGKIKIIEEDLIEIEDCFDCSRMPNVDQTLCSLDEGIIEGIIEKKLGIENEVTETKCHGLGNDVCEFKIKIND</sequence>
<gene>
    <name evidence="2" type="ORF">BTN85_0118</name>
</gene>
<dbReference type="Pfam" id="PF01022">
    <property type="entry name" value="HTH_5"/>
    <property type="match status" value="1"/>
</dbReference>
<dbReference type="InterPro" id="IPR036390">
    <property type="entry name" value="WH_DNA-bd_sf"/>
</dbReference>
<evidence type="ECO:0000259" key="1">
    <source>
        <dbReference type="SMART" id="SM00989"/>
    </source>
</evidence>
<dbReference type="Pfam" id="PF02830">
    <property type="entry name" value="V4R"/>
    <property type="match status" value="1"/>
</dbReference>
<dbReference type="Gene3D" id="1.10.10.10">
    <property type="entry name" value="Winged helix-like DNA-binding domain superfamily/Winged helix DNA-binding domain"/>
    <property type="match status" value="1"/>
</dbReference>
<proteinExistence type="predicted"/>
<dbReference type="EMBL" id="MSDW01000001">
    <property type="protein sequence ID" value="OKY77650.1"/>
    <property type="molecule type" value="Genomic_DNA"/>
</dbReference>
<accession>A0A1Q6DTF1</accession>
<protein>
    <submittedName>
        <fullName evidence="2">Transcriptional regulator containing HTH and 4VR domain</fullName>
    </submittedName>
</protein>
<dbReference type="SUPFAM" id="SSF111126">
    <property type="entry name" value="Ligand-binding domain in the NO signalling and Golgi transport"/>
    <property type="match status" value="1"/>
</dbReference>
<dbReference type="GO" id="GO:0003700">
    <property type="term" value="F:DNA-binding transcription factor activity"/>
    <property type="evidence" value="ECO:0007669"/>
    <property type="project" value="InterPro"/>
</dbReference>
<dbReference type="Proteomes" id="UP000185744">
    <property type="component" value="Unassembled WGS sequence"/>
</dbReference>
<dbReference type="PANTHER" id="PTHR35090:SF2">
    <property type="entry name" value="ARSR FAMILY TRANSCRIPTIONAL REGULATOR"/>
    <property type="match status" value="1"/>
</dbReference>
<keyword evidence="3" id="KW-1185">Reference proteome</keyword>
<dbReference type="InterPro" id="IPR004096">
    <property type="entry name" value="V4R"/>
</dbReference>
<dbReference type="SMART" id="SM00989">
    <property type="entry name" value="V4R"/>
    <property type="match status" value="1"/>
</dbReference>
<dbReference type="CDD" id="cd00090">
    <property type="entry name" value="HTH_ARSR"/>
    <property type="match status" value="1"/>
</dbReference>
<dbReference type="PANTHER" id="PTHR35090">
    <property type="entry name" value="DNA-DIRECTED RNA POLYMERASE SUBUNIT I"/>
    <property type="match status" value="1"/>
</dbReference>
<dbReference type="InterPro" id="IPR036388">
    <property type="entry name" value="WH-like_DNA-bd_sf"/>
</dbReference>